<dbReference type="PANTHER" id="PTHR30337">
    <property type="entry name" value="COMPONENT OF ATP-DEPENDENT DSDNA EXONUCLEASE"/>
    <property type="match status" value="1"/>
</dbReference>
<evidence type="ECO:0000256" key="6">
    <source>
        <dbReference type="ARBA" id="ARBA00022839"/>
    </source>
</evidence>
<protein>
    <recommendedName>
        <fullName evidence="3 7">Nuclease SbcCD subunit D</fullName>
    </recommendedName>
</protein>
<reference evidence="10 11" key="1">
    <citation type="journal article" date="2018" name="Front. Microbiol.">
        <title>Phylogeny of Vibrio vulnificus from the Analysis of the Core-Genome: Implications for Intra-Species Taxonomy.</title>
        <authorList>
            <person name="Roig F.J."/>
            <person name="Gonzalez-Candelas F."/>
            <person name="Sanjuan E."/>
            <person name="Fouz B."/>
            <person name="Feil E.J."/>
            <person name="Llorens C."/>
            <person name="Baker-Austin C."/>
            <person name="Oliver J.D."/>
            <person name="Danin-Poleg Y."/>
            <person name="Gibas C.J."/>
            <person name="Kashi Y."/>
            <person name="Gulig P.A."/>
            <person name="Morrison S.S."/>
            <person name="Amaro C."/>
        </authorList>
    </citation>
    <scope>NUCLEOTIDE SEQUENCE [LARGE SCALE GENOMIC DNA]</scope>
    <source>
        <strain evidence="10 11">CECT4608</strain>
    </source>
</reference>
<dbReference type="GO" id="GO:0004519">
    <property type="term" value="F:endonuclease activity"/>
    <property type="evidence" value="ECO:0007669"/>
    <property type="project" value="UniProtKB-KW"/>
</dbReference>
<gene>
    <name evidence="7" type="primary">sbcD</name>
    <name evidence="10" type="ORF">CRN52_18840</name>
</gene>
<dbReference type="GO" id="GO:0006310">
    <property type="term" value="P:DNA recombination"/>
    <property type="evidence" value="ECO:0007669"/>
    <property type="project" value="UniProtKB-KW"/>
</dbReference>
<sequence length="377" mass="42634">MKFIHTSDWHLGRQFHNVSLLDDQRVVLDQLVNYIRNHPVDAVVVAGDIFDRSVPPTAAIELLGKTIDEICGELDTPMILIPGNHDGAARLGFGASQMKPSGLHIISQFSQMIEPVVLKSERAGDVAFYGMPYSDPEQVRDAFGVPVSNYDEAHRVLVDEIRQHFDPKQRQVLLSHCFVDGAQSSESERPLSIGGSDRVSYEHFSIFDYVALGHLHQPQKRVEEHIRYSGSLMKYSFSEQFQKKGFTLVELDENGFVCAEHIALDAPHDMRVIEGEMNDILEQGKQDPNYQDYLLVRLHDKHAILNPMEKLRAVYPNVLHLEKPGMLMNVEQGLSQAKLARSEVDMFRDFFAQAQDNPLSETQDAAICQLIQQLTKS</sequence>
<dbReference type="Pfam" id="PF12320">
    <property type="entry name" value="SbcD_C"/>
    <property type="match status" value="1"/>
</dbReference>
<name>A0A2S3QZH6_VIBVL</name>
<dbReference type="InterPro" id="IPR004843">
    <property type="entry name" value="Calcineurin-like_PHP"/>
</dbReference>
<comment type="subunit">
    <text evidence="2 7">Heterodimer of SbcC and SbcD.</text>
</comment>
<evidence type="ECO:0000259" key="8">
    <source>
        <dbReference type="Pfam" id="PF00149"/>
    </source>
</evidence>
<dbReference type="NCBIfam" id="TIGR00619">
    <property type="entry name" value="sbcd"/>
    <property type="match status" value="1"/>
</dbReference>
<dbReference type="InterPro" id="IPR026843">
    <property type="entry name" value="SbcD_C"/>
</dbReference>
<comment type="caution">
    <text evidence="10">The sequence shown here is derived from an EMBL/GenBank/DDBJ whole genome shotgun (WGS) entry which is preliminary data.</text>
</comment>
<dbReference type="PANTHER" id="PTHR30337:SF0">
    <property type="entry name" value="NUCLEASE SBCCD SUBUNIT D"/>
    <property type="match status" value="1"/>
</dbReference>
<dbReference type="InterPro" id="IPR004593">
    <property type="entry name" value="SbcD"/>
</dbReference>
<comment type="function">
    <text evidence="7">SbcCD cleaves DNA hairpin structures. These structures can inhibit DNA replication and are intermediates in certain DNA recombination reactions. The complex acts as a 3'-&gt;5' double strand exonuclease that can open hairpins. It also has a 5' single-strand endonuclease activity.</text>
</comment>
<dbReference type="GO" id="GO:0006260">
    <property type="term" value="P:DNA replication"/>
    <property type="evidence" value="ECO:0007669"/>
    <property type="project" value="UniProtKB-KW"/>
</dbReference>
<evidence type="ECO:0000256" key="3">
    <source>
        <dbReference type="ARBA" id="ARBA00013365"/>
    </source>
</evidence>
<organism evidence="10 11">
    <name type="scientific">Vibrio vulnificus</name>
    <dbReference type="NCBI Taxonomy" id="672"/>
    <lineage>
        <taxon>Bacteria</taxon>
        <taxon>Pseudomonadati</taxon>
        <taxon>Pseudomonadota</taxon>
        <taxon>Gammaproteobacteria</taxon>
        <taxon>Vibrionales</taxon>
        <taxon>Vibrionaceae</taxon>
        <taxon>Vibrio</taxon>
    </lineage>
</organism>
<dbReference type="InterPro" id="IPR041796">
    <property type="entry name" value="Mre11_N"/>
</dbReference>
<dbReference type="InterPro" id="IPR050535">
    <property type="entry name" value="DNA_Repair-Maintenance_Comp"/>
</dbReference>
<proteinExistence type="inferred from homology"/>
<dbReference type="EMBL" id="PDGH01000124">
    <property type="protein sequence ID" value="POB44657.1"/>
    <property type="molecule type" value="Genomic_DNA"/>
</dbReference>
<dbReference type="RefSeq" id="WP_011151944.1">
    <property type="nucleotide sequence ID" value="NZ_CBCSFK010000001.1"/>
</dbReference>
<dbReference type="SUPFAM" id="SSF56300">
    <property type="entry name" value="Metallo-dependent phosphatases"/>
    <property type="match status" value="1"/>
</dbReference>
<keyword evidence="7" id="KW-0235">DNA replication</keyword>
<keyword evidence="5 7" id="KW-0378">Hydrolase</keyword>
<keyword evidence="7" id="KW-0255">Endonuclease</keyword>
<evidence type="ECO:0000256" key="5">
    <source>
        <dbReference type="ARBA" id="ARBA00022801"/>
    </source>
</evidence>
<evidence type="ECO:0000259" key="9">
    <source>
        <dbReference type="Pfam" id="PF12320"/>
    </source>
</evidence>
<accession>A0A2S3QZH6</accession>
<keyword evidence="7" id="KW-0233">DNA recombination</keyword>
<evidence type="ECO:0000313" key="10">
    <source>
        <dbReference type="EMBL" id="POB44657.1"/>
    </source>
</evidence>
<dbReference type="Proteomes" id="UP000237466">
    <property type="component" value="Unassembled WGS sequence"/>
</dbReference>
<keyword evidence="6 7" id="KW-0269">Exonuclease</keyword>
<evidence type="ECO:0000313" key="11">
    <source>
        <dbReference type="Proteomes" id="UP000237466"/>
    </source>
</evidence>
<keyword evidence="4 7" id="KW-0540">Nuclease</keyword>
<evidence type="ECO:0000256" key="1">
    <source>
        <dbReference type="ARBA" id="ARBA00010555"/>
    </source>
</evidence>
<dbReference type="GO" id="GO:0008408">
    <property type="term" value="F:3'-5' exonuclease activity"/>
    <property type="evidence" value="ECO:0007669"/>
    <property type="project" value="InterPro"/>
</dbReference>
<feature type="domain" description="Nuclease SbcCD subunit D C-terminal" evidence="9">
    <location>
        <begin position="267"/>
        <end position="353"/>
    </location>
</feature>
<dbReference type="InterPro" id="IPR029052">
    <property type="entry name" value="Metallo-depent_PP-like"/>
</dbReference>
<evidence type="ECO:0000256" key="4">
    <source>
        <dbReference type="ARBA" id="ARBA00022722"/>
    </source>
</evidence>
<dbReference type="CDD" id="cd00840">
    <property type="entry name" value="MPP_Mre11_N"/>
    <property type="match status" value="1"/>
</dbReference>
<comment type="similarity">
    <text evidence="1 7">Belongs to the SbcD family.</text>
</comment>
<dbReference type="Gene3D" id="3.60.21.10">
    <property type="match status" value="1"/>
</dbReference>
<evidence type="ECO:0000256" key="7">
    <source>
        <dbReference type="RuleBase" id="RU363069"/>
    </source>
</evidence>
<dbReference type="AlphaFoldDB" id="A0A2S3QZH6"/>
<dbReference type="Pfam" id="PF00149">
    <property type="entry name" value="Metallophos"/>
    <property type="match status" value="1"/>
</dbReference>
<feature type="domain" description="Calcineurin-like phosphoesterase" evidence="8">
    <location>
        <begin position="1"/>
        <end position="218"/>
    </location>
</feature>
<evidence type="ECO:0000256" key="2">
    <source>
        <dbReference type="ARBA" id="ARBA00011322"/>
    </source>
</evidence>